<dbReference type="EC" id="3.4.11.23" evidence="7"/>
<keyword evidence="4 7" id="KW-0378">Hydrolase</keyword>
<keyword evidence="5" id="KW-0464">Manganese</keyword>
<dbReference type="PRINTS" id="PR00481">
    <property type="entry name" value="LAMNOPPTDASE"/>
</dbReference>
<dbReference type="GO" id="GO:0030145">
    <property type="term" value="F:manganese ion binding"/>
    <property type="evidence" value="ECO:0007669"/>
    <property type="project" value="InterPro"/>
</dbReference>
<dbReference type="GO" id="GO:0006508">
    <property type="term" value="P:proteolysis"/>
    <property type="evidence" value="ECO:0007669"/>
    <property type="project" value="UniProtKB-KW"/>
</dbReference>
<evidence type="ECO:0000313" key="7">
    <source>
        <dbReference type="EMBL" id="STX41283.1"/>
    </source>
</evidence>
<dbReference type="OrthoDB" id="9809354at2"/>
<dbReference type="Gene3D" id="3.40.220.10">
    <property type="entry name" value="Leucine Aminopeptidase, subunit E, domain 1"/>
    <property type="match status" value="1"/>
</dbReference>
<dbReference type="PROSITE" id="PS00631">
    <property type="entry name" value="CYTOSOL_AP"/>
    <property type="match status" value="1"/>
</dbReference>
<keyword evidence="8" id="KW-1185">Reference proteome</keyword>
<dbReference type="InterPro" id="IPR048816">
    <property type="entry name" value="Peptidase_M17_N_1"/>
</dbReference>
<dbReference type="EC" id="3.4.11.1" evidence="7"/>
<feature type="domain" description="Cytosol aminopeptidase" evidence="6">
    <location>
        <begin position="303"/>
        <end position="310"/>
    </location>
</feature>
<evidence type="ECO:0000256" key="2">
    <source>
        <dbReference type="ARBA" id="ARBA00022438"/>
    </source>
</evidence>
<gene>
    <name evidence="7" type="primary">pepB</name>
    <name evidence="7" type="ORF">NCTC13292_00854</name>
</gene>
<comment type="similarity">
    <text evidence="1">Belongs to the peptidase M17 family.</text>
</comment>
<evidence type="ECO:0000256" key="5">
    <source>
        <dbReference type="ARBA" id="ARBA00023211"/>
    </source>
</evidence>
<protein>
    <submittedName>
        <fullName evidence="7">Leucyl aminopeptidase</fullName>
        <ecNumber evidence="7">3.4.11.1</ecNumber>
        <ecNumber evidence="7">3.4.11.23</ecNumber>
    </submittedName>
</protein>
<dbReference type="InterPro" id="IPR000819">
    <property type="entry name" value="Peptidase_M17_C"/>
</dbReference>
<organism evidence="7 8">
    <name type="scientific">Legionella donaldsonii</name>
    <dbReference type="NCBI Taxonomy" id="45060"/>
    <lineage>
        <taxon>Bacteria</taxon>
        <taxon>Pseudomonadati</taxon>
        <taxon>Pseudomonadota</taxon>
        <taxon>Gammaproteobacteria</taxon>
        <taxon>Legionellales</taxon>
        <taxon>Legionellaceae</taxon>
        <taxon>Legionella</taxon>
    </lineage>
</organism>
<evidence type="ECO:0000313" key="8">
    <source>
        <dbReference type="Proteomes" id="UP000254677"/>
    </source>
</evidence>
<evidence type="ECO:0000256" key="1">
    <source>
        <dbReference type="ARBA" id="ARBA00009528"/>
    </source>
</evidence>
<dbReference type="RefSeq" id="WP_115220640.1">
    <property type="nucleotide sequence ID" value="NZ_CAXYJE010000004.1"/>
</dbReference>
<dbReference type="Gene3D" id="3.40.630.10">
    <property type="entry name" value="Zn peptidases"/>
    <property type="match status" value="1"/>
</dbReference>
<keyword evidence="3" id="KW-0645">Protease</keyword>
<proteinExistence type="inferred from homology"/>
<dbReference type="Proteomes" id="UP000254677">
    <property type="component" value="Unassembled WGS sequence"/>
</dbReference>
<dbReference type="PANTHER" id="PTHR11963">
    <property type="entry name" value="LEUCINE AMINOPEPTIDASE-RELATED"/>
    <property type="match status" value="1"/>
</dbReference>
<dbReference type="Pfam" id="PF21337">
    <property type="entry name" value="Peptidase_M17_N_1"/>
    <property type="match status" value="1"/>
</dbReference>
<name>A0A378J0M4_9GAMM</name>
<evidence type="ECO:0000256" key="4">
    <source>
        <dbReference type="ARBA" id="ARBA00022801"/>
    </source>
</evidence>
<evidence type="ECO:0000259" key="6">
    <source>
        <dbReference type="PROSITE" id="PS00631"/>
    </source>
</evidence>
<evidence type="ECO:0000256" key="3">
    <source>
        <dbReference type="ARBA" id="ARBA00022670"/>
    </source>
</evidence>
<dbReference type="InterPro" id="IPR043472">
    <property type="entry name" value="Macro_dom-like"/>
</dbReference>
<dbReference type="EMBL" id="UGOA01000001">
    <property type="protein sequence ID" value="STX41283.1"/>
    <property type="molecule type" value="Genomic_DNA"/>
</dbReference>
<dbReference type="PANTHER" id="PTHR11963:SF20">
    <property type="entry name" value="PEPTIDASE B"/>
    <property type="match status" value="1"/>
</dbReference>
<dbReference type="CDD" id="cd00433">
    <property type="entry name" value="Peptidase_M17"/>
    <property type="match status" value="1"/>
</dbReference>
<keyword evidence="2 7" id="KW-0031">Aminopeptidase</keyword>
<dbReference type="AlphaFoldDB" id="A0A378J0M4"/>
<reference evidence="7 8" key="1">
    <citation type="submission" date="2018-06" db="EMBL/GenBank/DDBJ databases">
        <authorList>
            <consortium name="Pathogen Informatics"/>
            <person name="Doyle S."/>
        </authorList>
    </citation>
    <scope>NUCLEOTIDE SEQUENCE [LARGE SCALE GENOMIC DNA]</scope>
    <source>
        <strain evidence="7 8">NCTC13292</strain>
    </source>
</reference>
<sequence length="456" mass="49558">MRADLFYGTHSEKAVPLFLVTKAEWEKGLETLNAAERNAFFGQQFKGKAGDLCLLNTQDGLLHKVYLGTGDDDNQSQALAQAAKSLPPGHYIPQQDLKQEACIAWALAQYRFADYKKQDTLPTVLIVNKAQLTAILADCNAIFLVRDLINKPSNDMGPEELAKVLADLAKEHHAHFEQWVGDELLVANFPAIHTVGRASAKAPRLLSLTWGDEKHPRVTLVGKGVCFDSGGLDIKPSSGMRLMKKDMGGAAHVIGLAQWIMTQQLAIRLQVLVPAVENSVGPDAFRPGDVLTMRNGLTVEIDNTDAEGRLILADAITKACEEKPEVLFDFATLTGAARVAVGTEIAAMFCNNDDVAHTLIESSRAVDDPIWRLPLFAGYDSMLDSSIADLVNSSSSGYAGAITAALFIQRFVTSSIPWIHFDIMAWNVSSKPGKPEGGEAMALRAVAHYLLKTYGK</sequence>
<dbReference type="GO" id="GO:0070006">
    <property type="term" value="F:metalloaminopeptidase activity"/>
    <property type="evidence" value="ECO:0007669"/>
    <property type="project" value="InterPro"/>
</dbReference>
<dbReference type="InterPro" id="IPR011356">
    <property type="entry name" value="Leucine_aapep/pepB"/>
</dbReference>
<dbReference type="Pfam" id="PF00883">
    <property type="entry name" value="Peptidase_M17"/>
    <property type="match status" value="1"/>
</dbReference>
<accession>A0A378J0M4</accession>
<dbReference type="SUPFAM" id="SSF53187">
    <property type="entry name" value="Zn-dependent exopeptidases"/>
    <property type="match status" value="1"/>
</dbReference>
<dbReference type="GO" id="GO:0005737">
    <property type="term" value="C:cytoplasm"/>
    <property type="evidence" value="ECO:0007669"/>
    <property type="project" value="InterPro"/>
</dbReference>